<accession>A0AAN9T618</accession>
<organism evidence="2 3">
    <name type="scientific">Parthenolecanium corni</name>
    <dbReference type="NCBI Taxonomy" id="536013"/>
    <lineage>
        <taxon>Eukaryota</taxon>
        <taxon>Metazoa</taxon>
        <taxon>Ecdysozoa</taxon>
        <taxon>Arthropoda</taxon>
        <taxon>Hexapoda</taxon>
        <taxon>Insecta</taxon>
        <taxon>Pterygota</taxon>
        <taxon>Neoptera</taxon>
        <taxon>Paraneoptera</taxon>
        <taxon>Hemiptera</taxon>
        <taxon>Sternorrhyncha</taxon>
        <taxon>Coccoidea</taxon>
        <taxon>Coccidae</taxon>
        <taxon>Parthenolecanium</taxon>
    </lineage>
</organism>
<evidence type="ECO:0000256" key="1">
    <source>
        <dbReference type="SAM" id="MobiDB-lite"/>
    </source>
</evidence>
<evidence type="ECO:0000313" key="3">
    <source>
        <dbReference type="Proteomes" id="UP001367676"/>
    </source>
</evidence>
<protein>
    <submittedName>
        <fullName evidence="2">Uncharacterized protein</fullName>
    </submittedName>
</protein>
<proteinExistence type="predicted"/>
<feature type="region of interest" description="Disordered" evidence="1">
    <location>
        <begin position="95"/>
        <end position="166"/>
    </location>
</feature>
<sequence>MLLERPQLNLPSNPVKFVAALGFEIDETSRHTDSSFPDSDVMSPDSNHNDVPLLCHESATAAISANGRRIRNGSIEDDQQQAVMEAIEAIESIKVVNGRPHADDSFDNDSQDGRMSSQKYFSPNTPSSDLVIDEMSVDGQYNEQTDSPGMPEEAGTDNGKYRMTLS</sequence>
<reference evidence="2 3" key="1">
    <citation type="submission" date="2024-03" db="EMBL/GenBank/DDBJ databases">
        <title>Adaptation during the transition from Ophiocordyceps entomopathogen to insect associate is accompanied by gene loss and intensified selection.</title>
        <authorList>
            <person name="Ward C.M."/>
            <person name="Onetto C.A."/>
            <person name="Borneman A.R."/>
        </authorList>
    </citation>
    <scope>NUCLEOTIDE SEQUENCE [LARGE SCALE GENOMIC DNA]</scope>
    <source>
        <strain evidence="2">AWRI1</strain>
        <tissue evidence="2">Single Adult Female</tissue>
    </source>
</reference>
<feature type="compositionally biased region" description="Polar residues" evidence="1">
    <location>
        <begin position="113"/>
        <end position="128"/>
    </location>
</feature>
<name>A0AAN9T618_9HEMI</name>
<comment type="caution">
    <text evidence="2">The sequence shown here is derived from an EMBL/GenBank/DDBJ whole genome shotgun (WGS) entry which is preliminary data.</text>
</comment>
<dbReference type="AlphaFoldDB" id="A0AAN9T618"/>
<keyword evidence="3" id="KW-1185">Reference proteome</keyword>
<dbReference type="Proteomes" id="UP001367676">
    <property type="component" value="Unassembled WGS sequence"/>
</dbReference>
<gene>
    <name evidence="2" type="ORF">V9T40_014548</name>
</gene>
<evidence type="ECO:0000313" key="2">
    <source>
        <dbReference type="EMBL" id="KAK7572076.1"/>
    </source>
</evidence>
<dbReference type="EMBL" id="JBBCAQ010000038">
    <property type="protein sequence ID" value="KAK7572076.1"/>
    <property type="molecule type" value="Genomic_DNA"/>
</dbReference>